<dbReference type="AlphaFoldDB" id="A0A9N9KI26"/>
<dbReference type="EMBL" id="CAJVQA010065975">
    <property type="protein sequence ID" value="CAG8831340.1"/>
    <property type="molecule type" value="Genomic_DNA"/>
</dbReference>
<proteinExistence type="predicted"/>
<keyword evidence="2" id="KW-1185">Reference proteome</keyword>
<feature type="non-terminal residue" evidence="1">
    <location>
        <position position="46"/>
    </location>
</feature>
<feature type="non-terminal residue" evidence="1">
    <location>
        <position position="1"/>
    </location>
</feature>
<reference evidence="1" key="1">
    <citation type="submission" date="2021-06" db="EMBL/GenBank/DDBJ databases">
        <authorList>
            <person name="Kallberg Y."/>
            <person name="Tangrot J."/>
            <person name="Rosling A."/>
        </authorList>
    </citation>
    <scope>NUCLEOTIDE SEQUENCE</scope>
    <source>
        <strain evidence="1">FL966</strain>
    </source>
</reference>
<evidence type="ECO:0000313" key="1">
    <source>
        <dbReference type="EMBL" id="CAG8831340.1"/>
    </source>
</evidence>
<accession>A0A9N9KI26</accession>
<dbReference type="OrthoDB" id="2448795at2759"/>
<name>A0A9N9KI26_9GLOM</name>
<sequence length="46" mass="5542">HYDNEPELTDECIEDNYNLQQMHINSMLNNVLDDKIQEAWHVVRLT</sequence>
<dbReference type="Proteomes" id="UP000789759">
    <property type="component" value="Unassembled WGS sequence"/>
</dbReference>
<gene>
    <name evidence="1" type="ORF">CPELLU_LOCUS20724</name>
</gene>
<organism evidence="1 2">
    <name type="scientific">Cetraspora pellucida</name>
    <dbReference type="NCBI Taxonomy" id="1433469"/>
    <lineage>
        <taxon>Eukaryota</taxon>
        <taxon>Fungi</taxon>
        <taxon>Fungi incertae sedis</taxon>
        <taxon>Mucoromycota</taxon>
        <taxon>Glomeromycotina</taxon>
        <taxon>Glomeromycetes</taxon>
        <taxon>Diversisporales</taxon>
        <taxon>Gigasporaceae</taxon>
        <taxon>Cetraspora</taxon>
    </lineage>
</organism>
<evidence type="ECO:0000313" key="2">
    <source>
        <dbReference type="Proteomes" id="UP000789759"/>
    </source>
</evidence>
<comment type="caution">
    <text evidence="1">The sequence shown here is derived from an EMBL/GenBank/DDBJ whole genome shotgun (WGS) entry which is preliminary data.</text>
</comment>
<protein>
    <submittedName>
        <fullName evidence="1">10138_t:CDS:1</fullName>
    </submittedName>
</protein>